<keyword evidence="3" id="KW-1185">Reference proteome</keyword>
<protein>
    <recommendedName>
        <fullName evidence="1">TIR domain-containing protein</fullName>
    </recommendedName>
</protein>
<sequence length="1283" mass="137561">MVNSFDVFVSYGHADQVWVRALAENLESAGLHVFYDEWEIVAGDRLIHRLDAGIRGSTSGILVVSPHALSRPWVAEEYAAMLTRTVTGQQRLIPVMLKDAELPPFLASRAWVDFRHTHDPAVYTSRVRELVAGLLGQRRSRPAADGTMRPPPDLAYRVEGPRTAVLHITPQGVSVSTADGTVEGQPAGMDWSAGQVLRELDRVRTRRSTDGLILRAADTGGADADPLDRALQAAGRMLGERFLPADVTAALTGEIAAVVRGGVSLQLAVQTADAVADLPWETLTLPGQSSPLALHPSVQMYRGVAGLGATPAMGIPGPLRILAVIASPDHGDGHGVLLDYETELARILDAVDPARRKGEAYVRILNGGNRTAIRAALQQERFHILHLSCHAQPGRLVLEAEDGAADLVDTQTFAEQVLVAGRGVPLVVLAGCSTALGPQPTEGSDGNSAGTGADQLPGLARGLLARGVPAVLAMTAPVSDLYATDLASRFYGELSGRAVVDPLAALTDARQGLETGRAALPASDRRAGIAEWATPALFLRGPTLPLYNPADGFETIVEPAEPVLAEGIVVRRVGEFVGRRSELRTLRRALNGDGSGVVLHGIGGVGKSTLAAQLLADLGEEAGLVVSLTGAVAVDQILAAVAGRLASWCFAHNIDVEDVRRRLIDVLRSGTLWQERLGLVAEHLLPTLPVALLLDNAEDTLTSLGPGGGHRFTDPQLGAFLAAWVGLSSRARLLVTSRYPLPVDTATARRLTVHHLGPFSVAEARKLLWRLPALDALTPAEQSRAITDVGGHPRTLEYLDALLAGGQARFPEIATRLEHTLHARGIPDPAAWCIGFAGDVDRSLAETITLAVDDIVLDDLLARLDTVPLARRLLDGVAVYRFPVDHNGLAWQVAAASAPALAPDGDASLSRTHELLVRAHELGATTLEEAGLTDIQVHEYGEWVAQQGHLPLAMPDKFDTALTALLDLGLLTPVRDADNRAAFTVHRWTATALLARTTPNDSVEAHRRAASYWQWRAVIRPQSRLTEIIRQLEAGYHHLTAGNHDALKITTYAACIQLHTWGLWDWEEKICRHNLTRLPPRHRLSAAFIRRLGDIAQGRGDYAAAEGSYQQALILFEEIGDRAGVAASFLQLGRIAELRSNYAAAEDSYQQALVVFKELGDHVGVAKGYSQLGTIAQLRGDYTAAEGLHERSMAVFGDLGDLGDRAARAICLHQLGIIAQERGDYEVAEGRYQQALAIFEELGDRAGVARGFGQLGVVAYLRGDYEVAEGSFQQALAIFEEIG</sequence>
<dbReference type="Pfam" id="PF13676">
    <property type="entry name" value="TIR_2"/>
    <property type="match status" value="1"/>
</dbReference>
<dbReference type="Pfam" id="PF13424">
    <property type="entry name" value="TPR_12"/>
    <property type="match status" value="2"/>
</dbReference>
<dbReference type="PANTHER" id="PTHR10098">
    <property type="entry name" value="RAPSYN-RELATED"/>
    <property type="match status" value="1"/>
</dbReference>
<dbReference type="SUPFAM" id="SSF52200">
    <property type="entry name" value="Toll/Interleukin receptor TIR domain"/>
    <property type="match status" value="1"/>
</dbReference>
<feature type="domain" description="TIR" evidence="1">
    <location>
        <begin position="3"/>
        <end position="135"/>
    </location>
</feature>
<dbReference type="InterPro" id="IPR041664">
    <property type="entry name" value="AAA_16"/>
</dbReference>
<dbReference type="InterPro" id="IPR027417">
    <property type="entry name" value="P-loop_NTPase"/>
</dbReference>
<evidence type="ECO:0000313" key="2">
    <source>
        <dbReference type="EMBL" id="OHV28588.1"/>
    </source>
</evidence>
<dbReference type="SMART" id="SM00255">
    <property type="entry name" value="TIR"/>
    <property type="match status" value="1"/>
</dbReference>
<dbReference type="EMBL" id="MBLM01000177">
    <property type="protein sequence ID" value="OHV28588.1"/>
    <property type="molecule type" value="Genomic_DNA"/>
</dbReference>
<dbReference type="GO" id="GO:0007165">
    <property type="term" value="P:signal transduction"/>
    <property type="evidence" value="ECO:0007669"/>
    <property type="project" value="InterPro"/>
</dbReference>
<dbReference type="Pfam" id="PF13191">
    <property type="entry name" value="AAA_16"/>
    <property type="match status" value="1"/>
</dbReference>
<dbReference type="SUPFAM" id="SSF48452">
    <property type="entry name" value="TPR-like"/>
    <property type="match status" value="1"/>
</dbReference>
<dbReference type="Proteomes" id="UP000179627">
    <property type="component" value="Unassembled WGS sequence"/>
</dbReference>
<dbReference type="InterPro" id="IPR000157">
    <property type="entry name" value="TIR_dom"/>
</dbReference>
<dbReference type="Gene3D" id="3.40.50.300">
    <property type="entry name" value="P-loop containing nucleotide triphosphate hydrolases"/>
    <property type="match status" value="1"/>
</dbReference>
<dbReference type="PROSITE" id="PS50104">
    <property type="entry name" value="TIR"/>
    <property type="match status" value="1"/>
</dbReference>
<evidence type="ECO:0000313" key="3">
    <source>
        <dbReference type="Proteomes" id="UP000179627"/>
    </source>
</evidence>
<accession>A0A1S1Q109</accession>
<dbReference type="Gene3D" id="1.25.40.10">
    <property type="entry name" value="Tetratricopeptide repeat domain"/>
    <property type="match status" value="2"/>
</dbReference>
<dbReference type="InterPro" id="IPR019734">
    <property type="entry name" value="TPR_rpt"/>
</dbReference>
<dbReference type="PANTHER" id="PTHR10098:SF108">
    <property type="entry name" value="TETRATRICOPEPTIDE REPEAT PROTEIN 28"/>
    <property type="match status" value="1"/>
</dbReference>
<dbReference type="RefSeq" id="WP_071091891.1">
    <property type="nucleotide sequence ID" value="NZ_MBLM01000177.1"/>
</dbReference>
<proteinExistence type="predicted"/>
<comment type="caution">
    <text evidence="2">The sequence shown here is derived from an EMBL/GenBank/DDBJ whole genome shotgun (WGS) entry which is preliminary data.</text>
</comment>
<dbReference type="SMART" id="SM00028">
    <property type="entry name" value="TPR"/>
    <property type="match status" value="5"/>
</dbReference>
<feature type="non-terminal residue" evidence="2">
    <location>
        <position position="1283"/>
    </location>
</feature>
<dbReference type="InterPro" id="IPR011990">
    <property type="entry name" value="TPR-like_helical_dom_sf"/>
</dbReference>
<evidence type="ECO:0000259" key="1">
    <source>
        <dbReference type="PROSITE" id="PS50104"/>
    </source>
</evidence>
<dbReference type="Gene3D" id="3.40.50.10140">
    <property type="entry name" value="Toll/interleukin-1 receptor homology (TIR) domain"/>
    <property type="match status" value="1"/>
</dbReference>
<gene>
    <name evidence="2" type="ORF">CC117_30365</name>
</gene>
<name>A0A1S1Q109_9ACTN</name>
<dbReference type="InterPro" id="IPR035897">
    <property type="entry name" value="Toll_tir_struct_dom_sf"/>
</dbReference>
<dbReference type="Pfam" id="PF12770">
    <property type="entry name" value="CHAT"/>
    <property type="match status" value="1"/>
</dbReference>
<reference evidence="3" key="1">
    <citation type="submission" date="2016-07" db="EMBL/GenBank/DDBJ databases">
        <title>Sequence Frankia sp. strain CcI1.17.</title>
        <authorList>
            <person name="Ghodhbane-Gtari F."/>
            <person name="Swanson E."/>
            <person name="Gueddou A."/>
            <person name="Morris K."/>
            <person name="Hezbri K."/>
            <person name="Ktari A."/>
            <person name="Nouioui I."/>
            <person name="Abebe-Akele F."/>
            <person name="Simpson S."/>
            <person name="Thomas K."/>
            <person name="Gtari M."/>
            <person name="Tisa L.S."/>
            <person name="Hurst S."/>
        </authorList>
    </citation>
    <scope>NUCLEOTIDE SEQUENCE [LARGE SCALE GENOMIC DNA]</scope>
    <source>
        <strain evidence="3">Cc1.17</strain>
    </source>
</reference>
<dbReference type="SUPFAM" id="SSF52540">
    <property type="entry name" value="P-loop containing nucleoside triphosphate hydrolases"/>
    <property type="match status" value="1"/>
</dbReference>
<organism evidence="2 3">
    <name type="scientific">Parafrankia colletiae</name>
    <dbReference type="NCBI Taxonomy" id="573497"/>
    <lineage>
        <taxon>Bacteria</taxon>
        <taxon>Bacillati</taxon>
        <taxon>Actinomycetota</taxon>
        <taxon>Actinomycetes</taxon>
        <taxon>Frankiales</taxon>
        <taxon>Frankiaceae</taxon>
        <taxon>Parafrankia</taxon>
    </lineage>
</organism>
<dbReference type="InterPro" id="IPR024983">
    <property type="entry name" value="CHAT_dom"/>
</dbReference>